<dbReference type="GO" id="GO:0006412">
    <property type="term" value="P:translation"/>
    <property type="evidence" value="ECO:0007669"/>
    <property type="project" value="InterPro"/>
</dbReference>
<dbReference type="GO" id="GO:0006364">
    <property type="term" value="P:rRNA processing"/>
    <property type="evidence" value="ECO:0007669"/>
    <property type="project" value="TreeGrafter"/>
</dbReference>
<reference evidence="5 6" key="1">
    <citation type="submission" date="2009-03" db="EMBL/GenBank/DDBJ databases">
        <authorList>
            <person name="Warren W."/>
            <person name="Ye L."/>
            <person name="Minx P."/>
            <person name="Worley K."/>
            <person name="Gibbs R."/>
            <person name="Wilson R.K."/>
        </authorList>
    </citation>
    <scope>NUCLEOTIDE SEQUENCE [LARGE SCALE GENOMIC DNA]</scope>
</reference>
<keyword evidence="6" id="KW-1185">Reference proteome</keyword>
<name>A0A8I4A2T2_CALJA</name>
<organism evidence="5 6">
    <name type="scientific">Callithrix jacchus</name>
    <name type="common">White-tufted-ear marmoset</name>
    <name type="synonym">Simia Jacchus</name>
    <dbReference type="NCBI Taxonomy" id="9483"/>
    <lineage>
        <taxon>Eukaryota</taxon>
        <taxon>Metazoa</taxon>
        <taxon>Chordata</taxon>
        <taxon>Craniata</taxon>
        <taxon>Vertebrata</taxon>
        <taxon>Euteleostomi</taxon>
        <taxon>Mammalia</taxon>
        <taxon>Eutheria</taxon>
        <taxon>Euarchontoglires</taxon>
        <taxon>Primates</taxon>
        <taxon>Haplorrhini</taxon>
        <taxon>Platyrrhini</taxon>
        <taxon>Cebidae</taxon>
        <taxon>Callitrichinae</taxon>
        <taxon>Callithrix</taxon>
        <taxon>Callithrix</taxon>
    </lineage>
</organism>
<dbReference type="Pfam" id="PF01251">
    <property type="entry name" value="Ribosomal_S7e"/>
    <property type="match status" value="1"/>
</dbReference>
<dbReference type="PANTHER" id="PTHR11278:SF0">
    <property type="entry name" value="SMALL RIBOSOMAL SUBUNIT PROTEIN ES7"/>
    <property type="match status" value="1"/>
</dbReference>
<evidence type="ECO:0000313" key="6">
    <source>
        <dbReference type="Proteomes" id="UP000008225"/>
    </source>
</evidence>
<dbReference type="Ensembl" id="ENSCJAT00000137401.1">
    <property type="protein sequence ID" value="ENSCJAP00000085992.1"/>
    <property type="gene ID" value="ENSCJAG00000078112.1"/>
</dbReference>
<protein>
    <recommendedName>
        <fullName evidence="4">40S ribosomal protein S7</fullName>
    </recommendedName>
</protein>
<dbReference type="GO" id="GO:0042274">
    <property type="term" value="P:ribosomal small subunit biogenesis"/>
    <property type="evidence" value="ECO:0007669"/>
    <property type="project" value="TreeGrafter"/>
</dbReference>
<dbReference type="GO" id="GO:0022627">
    <property type="term" value="C:cytosolic small ribosomal subunit"/>
    <property type="evidence" value="ECO:0007669"/>
    <property type="project" value="TreeGrafter"/>
</dbReference>
<dbReference type="GO" id="GO:0032040">
    <property type="term" value="C:small-subunit processome"/>
    <property type="evidence" value="ECO:0007669"/>
    <property type="project" value="TreeGrafter"/>
</dbReference>
<reference evidence="5" key="3">
    <citation type="submission" date="2025-09" db="UniProtKB">
        <authorList>
            <consortium name="Ensembl"/>
        </authorList>
    </citation>
    <scope>IDENTIFICATION</scope>
</reference>
<dbReference type="GO" id="GO:0030686">
    <property type="term" value="C:90S preribosome"/>
    <property type="evidence" value="ECO:0007669"/>
    <property type="project" value="TreeGrafter"/>
</dbReference>
<sequence>MPSLTLVISLRPHSCPISRCWCLSTAQHAWPDLQHCAHLLMAQLEHPEPTEAEPKGEEARRWVQLVLSKEKAMFSSSPKIMKPNSENPDSFKSGISQAFPELEINSDLKTPLRELSFTAAKEIEIGDNEQAIIIFAPIPQLKFFQKIQVWLVCELEKKFKRKHAVFIAQRRILPSKLEKAVQKISKSIPGAIL</sequence>
<keyword evidence="3 4" id="KW-0687">Ribonucleoprotein</keyword>
<evidence type="ECO:0000256" key="3">
    <source>
        <dbReference type="ARBA" id="ARBA00023274"/>
    </source>
</evidence>
<evidence type="ECO:0000313" key="5">
    <source>
        <dbReference type="Ensembl" id="ENSCJAP00000085992.1"/>
    </source>
</evidence>
<dbReference type="AlphaFoldDB" id="A0A8I4A2T2"/>
<reference evidence="5" key="2">
    <citation type="submission" date="2025-08" db="UniProtKB">
        <authorList>
            <consortium name="Ensembl"/>
        </authorList>
    </citation>
    <scope>IDENTIFICATION</scope>
</reference>
<dbReference type="InterPro" id="IPR000554">
    <property type="entry name" value="Ribosomal_eS7"/>
</dbReference>
<dbReference type="GeneTree" id="ENSGT00390000014122"/>
<accession>A0A8I4A2T2</accession>
<dbReference type="PANTHER" id="PTHR11278">
    <property type="entry name" value="40S RIBOSOMAL PROTEIN S7"/>
    <property type="match status" value="1"/>
</dbReference>
<comment type="similarity">
    <text evidence="1 4">Belongs to the eukaryotic ribosomal protein eS7 family.</text>
</comment>
<dbReference type="Proteomes" id="UP000008225">
    <property type="component" value="Chromosome 19"/>
</dbReference>
<evidence type="ECO:0000256" key="2">
    <source>
        <dbReference type="ARBA" id="ARBA00022980"/>
    </source>
</evidence>
<keyword evidence="2 4" id="KW-0689">Ribosomal protein</keyword>
<proteinExistence type="inferred from homology"/>
<evidence type="ECO:0000256" key="4">
    <source>
        <dbReference type="RuleBase" id="RU364105"/>
    </source>
</evidence>
<evidence type="ECO:0000256" key="1">
    <source>
        <dbReference type="ARBA" id="ARBA00007820"/>
    </source>
</evidence>
<dbReference type="GO" id="GO:0003735">
    <property type="term" value="F:structural constituent of ribosome"/>
    <property type="evidence" value="ECO:0007669"/>
    <property type="project" value="InterPro"/>
</dbReference>